<dbReference type="EMBL" id="QUOU01000001">
    <property type="protein sequence ID" value="REL25870.1"/>
    <property type="molecule type" value="Genomic_DNA"/>
</dbReference>
<feature type="transmembrane region" description="Helical" evidence="1">
    <location>
        <begin position="236"/>
        <end position="256"/>
    </location>
</feature>
<dbReference type="Pfam" id="PF01578">
    <property type="entry name" value="Cytochrom_C_asm"/>
    <property type="match status" value="1"/>
</dbReference>
<feature type="transmembrane region" description="Helical" evidence="1">
    <location>
        <begin position="124"/>
        <end position="148"/>
    </location>
</feature>
<evidence type="ECO:0000256" key="1">
    <source>
        <dbReference type="SAM" id="Phobius"/>
    </source>
</evidence>
<evidence type="ECO:0000259" key="2">
    <source>
        <dbReference type="Pfam" id="PF01578"/>
    </source>
</evidence>
<gene>
    <name evidence="3" type="ORF">DXX93_04355</name>
</gene>
<comment type="caution">
    <text evidence="3">The sequence shown here is derived from an EMBL/GenBank/DDBJ whole genome shotgun (WGS) entry which is preliminary data.</text>
</comment>
<keyword evidence="1" id="KW-1133">Transmembrane helix</keyword>
<dbReference type="PANTHER" id="PTHR38034">
    <property type="entry name" value="INNER MEMBRANE PROTEIN YPJD"/>
    <property type="match status" value="1"/>
</dbReference>
<accession>A0A3E0TNL9</accession>
<dbReference type="GO" id="GO:0020037">
    <property type="term" value="F:heme binding"/>
    <property type="evidence" value="ECO:0007669"/>
    <property type="project" value="InterPro"/>
</dbReference>
<feature type="transmembrane region" description="Helical" evidence="1">
    <location>
        <begin position="92"/>
        <end position="112"/>
    </location>
</feature>
<protein>
    <submittedName>
        <fullName evidence="3">Cytochrome C assembly family protein</fullName>
    </submittedName>
</protein>
<sequence length="266" mass="29078">MDFIDISTLFAAFCYLLATASILTKLFDSKGPNPIWVMLCACLAIVPHTLLTTDLLMSGSSINFSLPNVVTLVSVIITLSITATAIKYRLNLLQPAAYGFAGIWLLSSYFLPDAAHKPLTISEMAVISHITLSLIAYCVLVIACLYSFQVAYINMKLKSKNLAAVNHLPPLMLVERQLFGVLAVGTIALAATNLTGFVFLDGLFSGDNAHKTVLSISALVIYAVILWGHYQKGWRGHRVLTLTIVATVLLTLSYFGSRFVKEFIIR</sequence>
<feature type="transmembrane region" description="Helical" evidence="1">
    <location>
        <begin position="69"/>
        <end position="86"/>
    </location>
</feature>
<dbReference type="Proteomes" id="UP000256478">
    <property type="component" value="Unassembled WGS sequence"/>
</dbReference>
<keyword evidence="1" id="KW-0812">Transmembrane</keyword>
<feature type="domain" description="Cytochrome c assembly protein" evidence="2">
    <location>
        <begin position="36"/>
        <end position="264"/>
    </location>
</feature>
<dbReference type="AlphaFoldDB" id="A0A3E0TNL9"/>
<evidence type="ECO:0000313" key="4">
    <source>
        <dbReference type="Proteomes" id="UP000256478"/>
    </source>
</evidence>
<feature type="transmembrane region" description="Helical" evidence="1">
    <location>
        <begin position="212"/>
        <end position="230"/>
    </location>
</feature>
<dbReference type="GO" id="GO:0005886">
    <property type="term" value="C:plasma membrane"/>
    <property type="evidence" value="ECO:0007669"/>
    <property type="project" value="TreeGrafter"/>
</dbReference>
<name>A0A3E0TNL9_9GAMM</name>
<organism evidence="3 4">
    <name type="scientific">Thalassotalea euphylliae</name>
    <dbReference type="NCBI Taxonomy" id="1655234"/>
    <lineage>
        <taxon>Bacteria</taxon>
        <taxon>Pseudomonadati</taxon>
        <taxon>Pseudomonadota</taxon>
        <taxon>Gammaproteobacteria</taxon>
        <taxon>Alteromonadales</taxon>
        <taxon>Colwelliaceae</taxon>
        <taxon>Thalassotalea</taxon>
    </lineage>
</organism>
<dbReference type="PANTHER" id="PTHR38034:SF1">
    <property type="entry name" value="INNER MEMBRANE PROTEIN YPJD"/>
    <property type="match status" value="1"/>
</dbReference>
<dbReference type="GO" id="GO:0017004">
    <property type="term" value="P:cytochrome complex assembly"/>
    <property type="evidence" value="ECO:0007669"/>
    <property type="project" value="InterPro"/>
</dbReference>
<dbReference type="RefSeq" id="WP_116006995.1">
    <property type="nucleotide sequence ID" value="NZ_QUOU01000001.1"/>
</dbReference>
<keyword evidence="1" id="KW-0472">Membrane</keyword>
<proteinExistence type="predicted"/>
<dbReference type="InterPro" id="IPR002541">
    <property type="entry name" value="Cyt_c_assembly"/>
</dbReference>
<feature type="transmembrane region" description="Helical" evidence="1">
    <location>
        <begin position="36"/>
        <end position="57"/>
    </location>
</feature>
<reference evidence="3 4" key="1">
    <citation type="submission" date="2018-08" db="EMBL/GenBank/DDBJ databases">
        <title>Thalassotalea euphylliae genome.</title>
        <authorList>
            <person name="Summers S."/>
            <person name="Rice S.A."/>
            <person name="Freckelton M.L."/>
            <person name="Nedved B.T."/>
            <person name="Hadfield M.G."/>
        </authorList>
    </citation>
    <scope>NUCLEOTIDE SEQUENCE [LARGE SCALE GENOMIC DNA]</scope>
    <source>
        <strain evidence="3 4">H1</strain>
    </source>
</reference>
<feature type="transmembrane region" description="Helical" evidence="1">
    <location>
        <begin position="178"/>
        <end position="200"/>
    </location>
</feature>
<evidence type="ECO:0000313" key="3">
    <source>
        <dbReference type="EMBL" id="REL25870.1"/>
    </source>
</evidence>
<dbReference type="OrthoDB" id="9780793at2"/>
<dbReference type="InterPro" id="IPR052372">
    <property type="entry name" value="YpjD/HemX"/>
</dbReference>